<dbReference type="EMBL" id="JAQQWI010000016">
    <property type="protein sequence ID" value="KAK8008212.1"/>
    <property type="molecule type" value="Genomic_DNA"/>
</dbReference>
<evidence type="ECO:0008006" key="5">
    <source>
        <dbReference type="Google" id="ProtNLM"/>
    </source>
</evidence>
<proteinExistence type="predicted"/>
<name>A0ABR1RC94_9PEZI</name>
<gene>
    <name evidence="3" type="ORF">PG991_010763</name>
</gene>
<evidence type="ECO:0000256" key="1">
    <source>
        <dbReference type="SAM" id="MobiDB-lite"/>
    </source>
</evidence>
<evidence type="ECO:0000256" key="2">
    <source>
        <dbReference type="SAM" id="SignalP"/>
    </source>
</evidence>
<comment type="caution">
    <text evidence="3">The sequence shown here is derived from an EMBL/GenBank/DDBJ whole genome shotgun (WGS) entry which is preliminary data.</text>
</comment>
<organism evidence="3 4">
    <name type="scientific">Apiospora marii</name>
    <dbReference type="NCBI Taxonomy" id="335849"/>
    <lineage>
        <taxon>Eukaryota</taxon>
        <taxon>Fungi</taxon>
        <taxon>Dikarya</taxon>
        <taxon>Ascomycota</taxon>
        <taxon>Pezizomycotina</taxon>
        <taxon>Sordariomycetes</taxon>
        <taxon>Xylariomycetidae</taxon>
        <taxon>Amphisphaeriales</taxon>
        <taxon>Apiosporaceae</taxon>
        <taxon>Apiospora</taxon>
    </lineage>
</organism>
<feature type="chain" id="PRO_5045247868" description="DOMON domain-containing protein" evidence="2">
    <location>
        <begin position="21"/>
        <end position="303"/>
    </location>
</feature>
<accession>A0ABR1RC94</accession>
<evidence type="ECO:0000313" key="3">
    <source>
        <dbReference type="EMBL" id="KAK8008212.1"/>
    </source>
</evidence>
<sequence length="303" mass="32301">MATTHLFLRLFVFLTFLAWASPNTISKDDCVYSAATANYFWAWVSESGWVIEGASRTTTITSTITLVDIVDTASSVMSTRTVLPDMYMSQNFNLGGTRITTLTWTRSGKPTTSVLVFPTGVVIWPTGVSWSGNLSLPGSGIVSTGAGTAYISSNPQPDVDKFTQDFGPSEIGNDTRGFFYHQMLLTDTEGFYLSMFPDLFTDQPVIQSCRALMTDGPWGGDFTVVQWATSKTTSFADPRISSTPGAAPGSGVGSDGPEKTGSTATSTAVSPSQSHSAAGTQSGKRMSQLLLLGFGLVFFAWAA</sequence>
<feature type="compositionally biased region" description="Polar residues" evidence="1">
    <location>
        <begin position="235"/>
        <end position="244"/>
    </location>
</feature>
<protein>
    <recommendedName>
        <fullName evidence="5">DOMON domain-containing protein</fullName>
    </recommendedName>
</protein>
<keyword evidence="2" id="KW-0732">Signal</keyword>
<feature type="compositionally biased region" description="Polar residues" evidence="1">
    <location>
        <begin position="260"/>
        <end position="281"/>
    </location>
</feature>
<evidence type="ECO:0000313" key="4">
    <source>
        <dbReference type="Proteomes" id="UP001396898"/>
    </source>
</evidence>
<dbReference type="Proteomes" id="UP001396898">
    <property type="component" value="Unassembled WGS sequence"/>
</dbReference>
<reference evidence="3 4" key="1">
    <citation type="submission" date="2023-01" db="EMBL/GenBank/DDBJ databases">
        <title>Analysis of 21 Apiospora genomes using comparative genomics revels a genus with tremendous synthesis potential of carbohydrate active enzymes and secondary metabolites.</title>
        <authorList>
            <person name="Sorensen T."/>
        </authorList>
    </citation>
    <scope>NUCLEOTIDE SEQUENCE [LARGE SCALE GENOMIC DNA]</scope>
    <source>
        <strain evidence="3 4">CBS 20057</strain>
    </source>
</reference>
<feature type="signal peptide" evidence="2">
    <location>
        <begin position="1"/>
        <end position="20"/>
    </location>
</feature>
<keyword evidence="4" id="KW-1185">Reference proteome</keyword>
<feature type="region of interest" description="Disordered" evidence="1">
    <location>
        <begin position="235"/>
        <end position="281"/>
    </location>
</feature>